<accession>A0A0W0W134</accession>
<dbReference type="EMBL" id="LNYL01000038">
    <property type="protein sequence ID" value="KTD26228.1"/>
    <property type="molecule type" value="Genomic_DNA"/>
</dbReference>
<gene>
    <name evidence="4" type="ORF">Lmac_1476</name>
</gene>
<feature type="repeat" description="ANK" evidence="3">
    <location>
        <begin position="43"/>
        <end position="75"/>
    </location>
</feature>
<reference evidence="4 5" key="1">
    <citation type="submission" date="2015-11" db="EMBL/GenBank/DDBJ databases">
        <title>Genomic analysis of 38 Legionella species identifies large and diverse effector repertoires.</title>
        <authorList>
            <person name="Burstein D."/>
            <person name="Amaro F."/>
            <person name="Zusman T."/>
            <person name="Lifshitz Z."/>
            <person name="Cohen O."/>
            <person name="Gilbert J.A."/>
            <person name="Pupko T."/>
            <person name="Shuman H.A."/>
            <person name="Segal G."/>
        </authorList>
    </citation>
    <scope>NUCLEOTIDE SEQUENCE [LARGE SCALE GENOMIC DNA]</scope>
    <source>
        <strain evidence="4 5">PX-1-G2-E2</strain>
    </source>
</reference>
<dbReference type="PANTHER" id="PTHR24171">
    <property type="entry name" value="ANKYRIN REPEAT DOMAIN-CONTAINING PROTEIN 39-RELATED"/>
    <property type="match status" value="1"/>
</dbReference>
<dbReference type="SUPFAM" id="SSF48403">
    <property type="entry name" value="Ankyrin repeat"/>
    <property type="match status" value="1"/>
</dbReference>
<sequence length="195" mass="21525">MANLLSSATKELYTEICNDFPDIAKVEQYIAAGADLNYQAEEDGYTPLMLAVDKDDETLVKYLLEAGANPLVKNYHQEIASQLALRHSPIYQLLKNYELVFLAADDDVVSVKSVLAEGANINFQGQEGYCALLIAAEQNCLELFQLLLCHRADLSLKRDDGMGIFELAGNARILGAIRSLITEHTGAIDKQNSRE</sequence>
<protein>
    <submittedName>
        <fullName evidence="4">Ankyrin repeats (3 copies)</fullName>
    </submittedName>
</protein>
<evidence type="ECO:0000313" key="4">
    <source>
        <dbReference type="EMBL" id="KTD26228.1"/>
    </source>
</evidence>
<comment type="caution">
    <text evidence="4">The sequence shown here is derived from an EMBL/GenBank/DDBJ whole genome shotgun (WGS) entry which is preliminary data.</text>
</comment>
<dbReference type="PROSITE" id="PS50297">
    <property type="entry name" value="ANK_REP_REGION"/>
    <property type="match status" value="1"/>
</dbReference>
<dbReference type="STRING" id="466.Lmac_1476"/>
<evidence type="ECO:0000256" key="3">
    <source>
        <dbReference type="PROSITE-ProRule" id="PRU00023"/>
    </source>
</evidence>
<dbReference type="Proteomes" id="UP000054908">
    <property type="component" value="Unassembled WGS sequence"/>
</dbReference>
<dbReference type="SMART" id="SM00248">
    <property type="entry name" value="ANK"/>
    <property type="match status" value="2"/>
</dbReference>
<dbReference type="InterPro" id="IPR002110">
    <property type="entry name" value="Ankyrin_rpt"/>
</dbReference>
<evidence type="ECO:0000256" key="2">
    <source>
        <dbReference type="ARBA" id="ARBA00023043"/>
    </source>
</evidence>
<keyword evidence="5" id="KW-1185">Reference proteome</keyword>
<name>A0A0W0W134_9GAMM</name>
<dbReference type="AlphaFoldDB" id="A0A0W0W134"/>
<dbReference type="Gene3D" id="1.25.40.20">
    <property type="entry name" value="Ankyrin repeat-containing domain"/>
    <property type="match status" value="2"/>
</dbReference>
<keyword evidence="1" id="KW-0677">Repeat</keyword>
<keyword evidence="2 3" id="KW-0040">ANK repeat</keyword>
<evidence type="ECO:0000313" key="5">
    <source>
        <dbReference type="Proteomes" id="UP000054908"/>
    </source>
</evidence>
<dbReference type="PATRIC" id="fig|466.6.peg.1556"/>
<evidence type="ECO:0000256" key="1">
    <source>
        <dbReference type="ARBA" id="ARBA00022737"/>
    </source>
</evidence>
<dbReference type="InterPro" id="IPR036770">
    <property type="entry name" value="Ankyrin_rpt-contain_sf"/>
</dbReference>
<proteinExistence type="predicted"/>
<dbReference type="Pfam" id="PF00023">
    <property type="entry name" value="Ank"/>
    <property type="match status" value="2"/>
</dbReference>
<dbReference type="PROSITE" id="PS50088">
    <property type="entry name" value="ANK_REPEAT"/>
    <property type="match status" value="1"/>
</dbReference>
<organism evidence="4 5">
    <name type="scientific">Legionella maceachernii</name>
    <dbReference type="NCBI Taxonomy" id="466"/>
    <lineage>
        <taxon>Bacteria</taxon>
        <taxon>Pseudomonadati</taxon>
        <taxon>Pseudomonadota</taxon>
        <taxon>Gammaproteobacteria</taxon>
        <taxon>Legionellales</taxon>
        <taxon>Legionellaceae</taxon>
        <taxon>Legionella</taxon>
    </lineage>
</organism>